<dbReference type="AlphaFoldDB" id="A0A6A5UCK2"/>
<protein>
    <submittedName>
        <fullName evidence="2">Uncharacterized protein</fullName>
    </submittedName>
</protein>
<name>A0A6A5UCK2_9PLEO</name>
<keyword evidence="1" id="KW-1133">Transmembrane helix</keyword>
<feature type="transmembrane region" description="Helical" evidence="1">
    <location>
        <begin position="45"/>
        <end position="67"/>
    </location>
</feature>
<dbReference type="EMBL" id="ML976979">
    <property type="protein sequence ID" value="KAF1962424.1"/>
    <property type="molecule type" value="Genomic_DNA"/>
</dbReference>
<evidence type="ECO:0000313" key="2">
    <source>
        <dbReference type="EMBL" id="KAF1962424.1"/>
    </source>
</evidence>
<evidence type="ECO:0000313" key="3">
    <source>
        <dbReference type="Proteomes" id="UP000800035"/>
    </source>
</evidence>
<reference evidence="2" key="1">
    <citation type="journal article" date="2020" name="Stud. Mycol.">
        <title>101 Dothideomycetes genomes: a test case for predicting lifestyles and emergence of pathogens.</title>
        <authorList>
            <person name="Haridas S."/>
            <person name="Albert R."/>
            <person name="Binder M."/>
            <person name="Bloem J."/>
            <person name="Labutti K."/>
            <person name="Salamov A."/>
            <person name="Andreopoulos B."/>
            <person name="Baker S."/>
            <person name="Barry K."/>
            <person name="Bills G."/>
            <person name="Bluhm B."/>
            <person name="Cannon C."/>
            <person name="Castanera R."/>
            <person name="Culley D."/>
            <person name="Daum C."/>
            <person name="Ezra D."/>
            <person name="Gonzalez J."/>
            <person name="Henrissat B."/>
            <person name="Kuo A."/>
            <person name="Liang C."/>
            <person name="Lipzen A."/>
            <person name="Lutzoni F."/>
            <person name="Magnuson J."/>
            <person name="Mondo S."/>
            <person name="Nolan M."/>
            <person name="Ohm R."/>
            <person name="Pangilinan J."/>
            <person name="Park H.-J."/>
            <person name="Ramirez L."/>
            <person name="Alfaro M."/>
            <person name="Sun H."/>
            <person name="Tritt A."/>
            <person name="Yoshinaga Y."/>
            <person name="Zwiers L.-H."/>
            <person name="Turgeon B."/>
            <person name="Goodwin S."/>
            <person name="Spatafora J."/>
            <person name="Crous P."/>
            <person name="Grigoriev I."/>
        </authorList>
    </citation>
    <scope>NUCLEOTIDE SEQUENCE</scope>
    <source>
        <strain evidence="2">CBS 675.92</strain>
    </source>
</reference>
<gene>
    <name evidence="2" type="ORF">CC80DRAFT_160696</name>
</gene>
<accession>A0A6A5UCK2</accession>
<organism evidence="2 3">
    <name type="scientific">Byssothecium circinans</name>
    <dbReference type="NCBI Taxonomy" id="147558"/>
    <lineage>
        <taxon>Eukaryota</taxon>
        <taxon>Fungi</taxon>
        <taxon>Dikarya</taxon>
        <taxon>Ascomycota</taxon>
        <taxon>Pezizomycotina</taxon>
        <taxon>Dothideomycetes</taxon>
        <taxon>Pleosporomycetidae</taxon>
        <taxon>Pleosporales</taxon>
        <taxon>Massarineae</taxon>
        <taxon>Massarinaceae</taxon>
        <taxon>Byssothecium</taxon>
    </lineage>
</organism>
<keyword evidence="3" id="KW-1185">Reference proteome</keyword>
<sequence>MICYSYQFTLSVLSNSQALLTSQQHFNLHFEVTKQSKGALRGCNLPLLVFLYTPISISLFLHSQYLYSALLRHFL</sequence>
<dbReference type="Proteomes" id="UP000800035">
    <property type="component" value="Unassembled WGS sequence"/>
</dbReference>
<keyword evidence="1" id="KW-0812">Transmembrane</keyword>
<proteinExistence type="predicted"/>
<keyword evidence="1" id="KW-0472">Membrane</keyword>
<evidence type="ECO:0000256" key="1">
    <source>
        <dbReference type="SAM" id="Phobius"/>
    </source>
</evidence>